<proteinExistence type="inferred from homology"/>
<dbReference type="SUPFAM" id="SSF51735">
    <property type="entry name" value="NAD(P)-binding Rossmann-fold domains"/>
    <property type="match status" value="1"/>
</dbReference>
<name>A0ABU2NAX1_9PSEU</name>
<dbReference type="EMBL" id="JAVREJ010000005">
    <property type="protein sequence ID" value="MDT0349809.1"/>
    <property type="molecule type" value="Genomic_DNA"/>
</dbReference>
<comment type="caution">
    <text evidence="7">The sequence shown here is derived from an EMBL/GenBank/DDBJ whole genome shotgun (WGS) entry which is preliminary data.</text>
</comment>
<evidence type="ECO:0000259" key="6">
    <source>
        <dbReference type="Pfam" id="PF01370"/>
    </source>
</evidence>
<dbReference type="Gene3D" id="3.40.50.720">
    <property type="entry name" value="NAD(P)-binding Rossmann-like Domain"/>
    <property type="match status" value="1"/>
</dbReference>
<evidence type="ECO:0000313" key="7">
    <source>
        <dbReference type="EMBL" id="MDT0349809.1"/>
    </source>
</evidence>
<dbReference type="PANTHER" id="PTHR43725:SF53">
    <property type="entry name" value="UDP-ARABINOSE 4-EPIMERASE 1"/>
    <property type="match status" value="1"/>
</dbReference>
<dbReference type="Proteomes" id="UP001183202">
    <property type="component" value="Unassembled WGS sequence"/>
</dbReference>
<dbReference type="Gene3D" id="3.90.25.10">
    <property type="entry name" value="UDP-galactose 4-epimerase, domain 1"/>
    <property type="match status" value="1"/>
</dbReference>
<evidence type="ECO:0000256" key="2">
    <source>
        <dbReference type="ARBA" id="ARBA00007637"/>
    </source>
</evidence>
<evidence type="ECO:0000256" key="1">
    <source>
        <dbReference type="ARBA" id="ARBA00004947"/>
    </source>
</evidence>
<accession>A0ABU2NAX1</accession>
<feature type="domain" description="NAD-dependent epimerase/dehydratase" evidence="6">
    <location>
        <begin position="3"/>
        <end position="238"/>
    </location>
</feature>
<reference evidence="8" key="1">
    <citation type="submission" date="2023-07" db="EMBL/GenBank/DDBJ databases">
        <title>30 novel species of actinomycetes from the DSMZ collection.</title>
        <authorList>
            <person name="Nouioui I."/>
        </authorList>
    </citation>
    <scope>NUCLEOTIDE SEQUENCE [LARGE SCALE GENOMIC DNA]</scope>
    <source>
        <strain evidence="8">DSM 45834</strain>
    </source>
</reference>
<gene>
    <name evidence="7" type="ORF">RM445_09780</name>
</gene>
<evidence type="ECO:0000313" key="8">
    <source>
        <dbReference type="Proteomes" id="UP001183202"/>
    </source>
</evidence>
<evidence type="ECO:0000256" key="4">
    <source>
        <dbReference type="ARBA" id="ARBA00031367"/>
    </source>
</evidence>
<dbReference type="InterPro" id="IPR001509">
    <property type="entry name" value="Epimerase_deHydtase"/>
</dbReference>
<dbReference type="Pfam" id="PF01370">
    <property type="entry name" value="Epimerase"/>
    <property type="match status" value="1"/>
</dbReference>
<organism evidence="7 8">
    <name type="scientific">Pseudonocardia charpentierae</name>
    <dbReference type="NCBI Taxonomy" id="3075545"/>
    <lineage>
        <taxon>Bacteria</taxon>
        <taxon>Bacillati</taxon>
        <taxon>Actinomycetota</taxon>
        <taxon>Actinomycetes</taxon>
        <taxon>Pseudonocardiales</taxon>
        <taxon>Pseudonocardiaceae</taxon>
        <taxon>Pseudonocardia</taxon>
    </lineage>
</organism>
<keyword evidence="8" id="KW-1185">Reference proteome</keyword>
<dbReference type="RefSeq" id="WP_311555842.1">
    <property type="nucleotide sequence ID" value="NZ_JAVREJ010000005.1"/>
</dbReference>
<comment type="pathway">
    <text evidence="1">Carbohydrate metabolism; galactose metabolism.</text>
</comment>
<dbReference type="InterPro" id="IPR036291">
    <property type="entry name" value="NAD(P)-bd_dom_sf"/>
</dbReference>
<evidence type="ECO:0000256" key="5">
    <source>
        <dbReference type="ARBA" id="ARBA00033067"/>
    </source>
</evidence>
<dbReference type="PANTHER" id="PTHR43725">
    <property type="entry name" value="UDP-GLUCOSE 4-EPIMERASE"/>
    <property type="match status" value="1"/>
</dbReference>
<comment type="similarity">
    <text evidence="2">Belongs to the NAD(P)-dependent epimerase/dehydratase family.</text>
</comment>
<protein>
    <recommendedName>
        <fullName evidence="3">UDP-glucose 4-epimerase</fullName>
    </recommendedName>
    <alternativeName>
        <fullName evidence="5">Galactowaldenase</fullName>
    </alternativeName>
    <alternativeName>
        <fullName evidence="4">UDP-galactose 4-epimerase</fullName>
    </alternativeName>
</protein>
<evidence type="ECO:0000256" key="3">
    <source>
        <dbReference type="ARBA" id="ARBA00018569"/>
    </source>
</evidence>
<sequence>MRVLVTGATGFVGYAVAARLCRDGHEVWGLARSGGRLPDRVGRIVGDVRDDAAVRAAFMQRFDAVCHLAALVRVRDSRADPVGYWRTNVGGTLAVLQALAAQGGPPARLVVASTCAVYGEPGAALITEDAPTQPTHPYGASKLAADRAVADLADTGVIGAVSLRAFNVAGGLPGHGDRDETRLVAKAVAVARGRAAELTVNGDGSVVRDYLHVADMADAFALALDACRPGHWTVYNVGCGRRSTIMDVVAAAEAVAGRRLPVRHLPPAAEPAELLADASRIRTELGWRPERSELRRIVADAYAADEEGEPAPHPAG</sequence>